<evidence type="ECO:0000313" key="2">
    <source>
        <dbReference type="EMBL" id="KAK1130543.1"/>
    </source>
</evidence>
<accession>A0AA40G423</accession>
<feature type="region of interest" description="Disordered" evidence="1">
    <location>
        <begin position="36"/>
        <end position="71"/>
    </location>
</feature>
<comment type="caution">
    <text evidence="2">The sequence shown here is derived from an EMBL/GenBank/DDBJ whole genome shotgun (WGS) entry which is preliminary data.</text>
</comment>
<gene>
    <name evidence="2" type="ORF">K0M31_018669</name>
</gene>
<organism evidence="2 3">
    <name type="scientific">Melipona bicolor</name>
    <dbReference type="NCBI Taxonomy" id="60889"/>
    <lineage>
        <taxon>Eukaryota</taxon>
        <taxon>Metazoa</taxon>
        <taxon>Ecdysozoa</taxon>
        <taxon>Arthropoda</taxon>
        <taxon>Hexapoda</taxon>
        <taxon>Insecta</taxon>
        <taxon>Pterygota</taxon>
        <taxon>Neoptera</taxon>
        <taxon>Endopterygota</taxon>
        <taxon>Hymenoptera</taxon>
        <taxon>Apocrita</taxon>
        <taxon>Aculeata</taxon>
        <taxon>Apoidea</taxon>
        <taxon>Anthophila</taxon>
        <taxon>Apidae</taxon>
        <taxon>Melipona</taxon>
    </lineage>
</organism>
<protein>
    <submittedName>
        <fullName evidence="2">Uncharacterized protein</fullName>
    </submittedName>
</protein>
<name>A0AA40G423_9HYME</name>
<reference evidence="2" key="1">
    <citation type="submission" date="2021-10" db="EMBL/GenBank/DDBJ databases">
        <title>Melipona bicolor Genome sequencing and assembly.</title>
        <authorList>
            <person name="Araujo N.S."/>
            <person name="Arias M.C."/>
        </authorList>
    </citation>
    <scope>NUCLEOTIDE SEQUENCE</scope>
    <source>
        <strain evidence="2">USP_2M_L1-L4_2017</strain>
        <tissue evidence="2">Whole body</tissue>
    </source>
</reference>
<evidence type="ECO:0000256" key="1">
    <source>
        <dbReference type="SAM" id="MobiDB-lite"/>
    </source>
</evidence>
<evidence type="ECO:0000313" key="3">
    <source>
        <dbReference type="Proteomes" id="UP001177670"/>
    </source>
</evidence>
<dbReference type="EMBL" id="JAHYIQ010000007">
    <property type="protein sequence ID" value="KAK1130543.1"/>
    <property type="molecule type" value="Genomic_DNA"/>
</dbReference>
<sequence>MGVVAVTVFVQWEFRILLARRTMYTGILRVMETIHEDGSSTKSTKSNDECHPPPPPRDPRECRESTGQHPV</sequence>
<dbReference type="Proteomes" id="UP001177670">
    <property type="component" value="Unassembled WGS sequence"/>
</dbReference>
<dbReference type="AlphaFoldDB" id="A0AA40G423"/>
<proteinExistence type="predicted"/>
<keyword evidence="3" id="KW-1185">Reference proteome</keyword>